<dbReference type="Proteomes" id="UP000023152">
    <property type="component" value="Unassembled WGS sequence"/>
</dbReference>
<feature type="non-terminal residue" evidence="1">
    <location>
        <position position="1"/>
    </location>
</feature>
<evidence type="ECO:0000313" key="2">
    <source>
        <dbReference type="Proteomes" id="UP000023152"/>
    </source>
</evidence>
<name>X6MFA2_RETFI</name>
<gene>
    <name evidence="1" type="ORF">RFI_25279</name>
</gene>
<comment type="caution">
    <text evidence="1">The sequence shown here is derived from an EMBL/GenBank/DDBJ whole genome shotgun (WGS) entry which is preliminary data.</text>
</comment>
<organism evidence="1 2">
    <name type="scientific">Reticulomyxa filosa</name>
    <dbReference type="NCBI Taxonomy" id="46433"/>
    <lineage>
        <taxon>Eukaryota</taxon>
        <taxon>Sar</taxon>
        <taxon>Rhizaria</taxon>
        <taxon>Retaria</taxon>
        <taxon>Foraminifera</taxon>
        <taxon>Monothalamids</taxon>
        <taxon>Reticulomyxidae</taxon>
        <taxon>Reticulomyxa</taxon>
    </lineage>
</organism>
<keyword evidence="2" id="KW-1185">Reference proteome</keyword>
<proteinExistence type="predicted"/>
<dbReference type="AlphaFoldDB" id="X6MFA2"/>
<dbReference type="EMBL" id="ASPP01021734">
    <property type="protein sequence ID" value="ETO12097.1"/>
    <property type="molecule type" value="Genomic_DNA"/>
</dbReference>
<reference evidence="1 2" key="1">
    <citation type="journal article" date="2013" name="Curr. Biol.">
        <title>The Genome of the Foraminiferan Reticulomyxa filosa.</title>
        <authorList>
            <person name="Glockner G."/>
            <person name="Hulsmann N."/>
            <person name="Schleicher M."/>
            <person name="Noegel A.A."/>
            <person name="Eichinger L."/>
            <person name="Gallinger C."/>
            <person name="Pawlowski J."/>
            <person name="Sierra R."/>
            <person name="Euteneuer U."/>
            <person name="Pillet L."/>
            <person name="Moustafa A."/>
            <person name="Platzer M."/>
            <person name="Groth M."/>
            <person name="Szafranski K."/>
            <person name="Schliwa M."/>
        </authorList>
    </citation>
    <scope>NUCLEOTIDE SEQUENCE [LARGE SCALE GENOMIC DNA]</scope>
</reference>
<protein>
    <submittedName>
        <fullName evidence="1">Uncharacterized protein</fullName>
    </submittedName>
</protein>
<sequence>KSEDYVYKNNRLLKKCKVELMISTQSSNRSINSDDRVWIGDLACDQLFWAQRRNAKKSSHKYYLRSRYIYFRCIAVQSKRAPMQTLSKTKFKFKSYCPTSHAIVQCCNIVRLRDVVAKWKMKGQCILGMIVQPAAIAGTNFDGKFVISFPWHRHAFGVIEALLAQMGKMGYNAADEQVGRDTCSHQSNYFWNNELNSPSNLLSIEVVDYIIDCSKLFLKYSLIYEMASNVDESVVELENINNE</sequence>
<evidence type="ECO:0000313" key="1">
    <source>
        <dbReference type="EMBL" id="ETO12097.1"/>
    </source>
</evidence>
<accession>X6MFA2</accession>